<evidence type="ECO:0000256" key="9">
    <source>
        <dbReference type="ARBA" id="ARBA00023163"/>
    </source>
</evidence>
<sequence>MTDQTPIADRRSYHFEVMRRAIDLIDGMGPQARLDDLAAAMQMSPAHFQRVFSEWAGVSPKRYQQYLTLGHAKALLRERFTTLETAHATGLSGSSRLHDLFLRWEAMSPGEWARAGEGLTISWGWFDSPFGPALVTGTDRGICGIAFASESGEDAVFADLSGRWPLAALTEDPARLRPWVMSAFGAGTEPTPLFLIGAPFQIKVWEALMQIPSGQVTTYSEIAAAIGHPGAVRAVGTAVGRNPVSFLIPCHRALRKSGGLGGYHWGLPVKRAILAWEAARHDA</sequence>
<dbReference type="InterPro" id="IPR018060">
    <property type="entry name" value="HTH_AraC"/>
</dbReference>
<dbReference type="RefSeq" id="WP_149756978.1">
    <property type="nucleotide sequence ID" value="NZ_FOMS01000010.1"/>
</dbReference>
<dbReference type="SUPFAM" id="SSF46689">
    <property type="entry name" value="Homeodomain-like"/>
    <property type="match status" value="1"/>
</dbReference>
<dbReference type="PANTHER" id="PTHR10815">
    <property type="entry name" value="METHYLATED-DNA--PROTEIN-CYSTEINE METHYLTRANSFERASE"/>
    <property type="match status" value="1"/>
</dbReference>
<comment type="similarity">
    <text evidence="2">Belongs to the MGMT family.</text>
</comment>
<dbReference type="Gene3D" id="1.10.10.10">
    <property type="entry name" value="Winged helix-like DNA-binding domain superfamily/Winged helix DNA-binding domain"/>
    <property type="match status" value="1"/>
</dbReference>
<dbReference type="InterPro" id="IPR009057">
    <property type="entry name" value="Homeodomain-like_sf"/>
</dbReference>
<dbReference type="SUPFAM" id="SSF46767">
    <property type="entry name" value="Methylated DNA-protein cysteine methyltransferase, C-terminal domain"/>
    <property type="match status" value="1"/>
</dbReference>
<evidence type="ECO:0000259" key="12">
    <source>
        <dbReference type="PROSITE" id="PS01124"/>
    </source>
</evidence>
<evidence type="ECO:0000256" key="4">
    <source>
        <dbReference type="ARBA" id="ARBA00022603"/>
    </source>
</evidence>
<evidence type="ECO:0000256" key="8">
    <source>
        <dbReference type="ARBA" id="ARBA00023125"/>
    </source>
</evidence>
<dbReference type="GO" id="GO:0043565">
    <property type="term" value="F:sequence-specific DNA binding"/>
    <property type="evidence" value="ECO:0007669"/>
    <property type="project" value="InterPro"/>
</dbReference>
<evidence type="ECO:0000256" key="7">
    <source>
        <dbReference type="ARBA" id="ARBA00023015"/>
    </source>
</evidence>
<feature type="domain" description="HTH araC/xylS-type" evidence="12">
    <location>
        <begin position="19"/>
        <end position="115"/>
    </location>
</feature>
<name>A0A1I2B7Q5_9RHOB</name>
<keyword evidence="9" id="KW-0804">Transcription</keyword>
<keyword evidence="5 13" id="KW-0808">Transferase</keyword>
<dbReference type="InterPro" id="IPR036388">
    <property type="entry name" value="WH-like_DNA-bd_sf"/>
</dbReference>
<dbReference type="PROSITE" id="PS00041">
    <property type="entry name" value="HTH_ARAC_FAMILY_1"/>
    <property type="match status" value="1"/>
</dbReference>
<dbReference type="InterPro" id="IPR014048">
    <property type="entry name" value="MethylDNA_cys_MeTrfase_DNA-bd"/>
</dbReference>
<gene>
    <name evidence="13" type="ORF">SAMN04515678_110194</name>
</gene>
<dbReference type="InterPro" id="IPR018062">
    <property type="entry name" value="HTH_AraC-typ_CS"/>
</dbReference>
<reference evidence="13 14" key="1">
    <citation type="submission" date="2016-10" db="EMBL/GenBank/DDBJ databases">
        <authorList>
            <person name="Varghese N."/>
            <person name="Submissions S."/>
        </authorList>
    </citation>
    <scope>NUCLEOTIDE SEQUENCE [LARGE SCALE GENOMIC DNA]</scope>
    <source>
        <strain evidence="14">YIM D21,KCTC 23444,ACCC 10710</strain>
    </source>
</reference>
<evidence type="ECO:0000256" key="2">
    <source>
        <dbReference type="ARBA" id="ARBA00008711"/>
    </source>
</evidence>
<evidence type="ECO:0000256" key="5">
    <source>
        <dbReference type="ARBA" id="ARBA00022679"/>
    </source>
</evidence>
<dbReference type="InterPro" id="IPR036631">
    <property type="entry name" value="MGMT_N_sf"/>
</dbReference>
<keyword evidence="6" id="KW-0227">DNA damage</keyword>
<comment type="catalytic activity">
    <reaction evidence="1">
        <text>a 4-O-methyl-thymidine in DNA + L-cysteinyl-[protein] = a thymidine in DNA + S-methyl-L-cysteinyl-[protein]</text>
        <dbReference type="Rhea" id="RHEA:53428"/>
        <dbReference type="Rhea" id="RHEA-COMP:10131"/>
        <dbReference type="Rhea" id="RHEA-COMP:10132"/>
        <dbReference type="Rhea" id="RHEA-COMP:13555"/>
        <dbReference type="Rhea" id="RHEA-COMP:13556"/>
        <dbReference type="ChEBI" id="CHEBI:29950"/>
        <dbReference type="ChEBI" id="CHEBI:82612"/>
        <dbReference type="ChEBI" id="CHEBI:137386"/>
        <dbReference type="ChEBI" id="CHEBI:137387"/>
        <dbReference type="EC" id="2.1.1.63"/>
    </reaction>
</comment>
<dbReference type="AlphaFoldDB" id="A0A1I2B7Q5"/>
<dbReference type="GO" id="GO:0032259">
    <property type="term" value="P:methylation"/>
    <property type="evidence" value="ECO:0007669"/>
    <property type="project" value="UniProtKB-KW"/>
</dbReference>
<evidence type="ECO:0000313" key="14">
    <source>
        <dbReference type="Proteomes" id="UP000325289"/>
    </source>
</evidence>
<evidence type="ECO:0000256" key="1">
    <source>
        <dbReference type="ARBA" id="ARBA00001286"/>
    </source>
</evidence>
<dbReference type="GO" id="GO:0006281">
    <property type="term" value="P:DNA repair"/>
    <property type="evidence" value="ECO:0007669"/>
    <property type="project" value="UniProtKB-KW"/>
</dbReference>
<evidence type="ECO:0000256" key="11">
    <source>
        <dbReference type="ARBA" id="ARBA00049348"/>
    </source>
</evidence>
<dbReference type="SMART" id="SM00342">
    <property type="entry name" value="HTH_ARAC"/>
    <property type="match status" value="1"/>
</dbReference>
<dbReference type="CDD" id="cd06445">
    <property type="entry name" value="ATase"/>
    <property type="match status" value="1"/>
</dbReference>
<evidence type="ECO:0000256" key="6">
    <source>
        <dbReference type="ARBA" id="ARBA00022763"/>
    </source>
</evidence>
<keyword evidence="10" id="KW-0234">DNA repair</keyword>
<dbReference type="OrthoDB" id="9802228at2"/>
<accession>A0A1I2B7Q5</accession>
<protein>
    <recommendedName>
        <fullName evidence="3">methylated-DNA--[protein]-cysteine S-methyltransferase</fullName>
        <ecNumber evidence="3">2.1.1.63</ecNumber>
    </recommendedName>
</protein>
<evidence type="ECO:0000256" key="3">
    <source>
        <dbReference type="ARBA" id="ARBA00011918"/>
    </source>
</evidence>
<dbReference type="InterPro" id="IPR036217">
    <property type="entry name" value="MethylDNA_cys_MeTrfase_DNAb"/>
</dbReference>
<keyword evidence="14" id="KW-1185">Reference proteome</keyword>
<dbReference type="GO" id="GO:0003908">
    <property type="term" value="F:methylated-DNA-[protein]-cysteine S-methyltransferase activity"/>
    <property type="evidence" value="ECO:0007669"/>
    <property type="project" value="UniProtKB-EC"/>
</dbReference>
<dbReference type="NCBIfam" id="TIGR00589">
    <property type="entry name" value="ogt"/>
    <property type="match status" value="1"/>
</dbReference>
<dbReference type="Gene3D" id="3.30.160.70">
    <property type="entry name" value="Methylated DNA-protein cysteine methyltransferase domain"/>
    <property type="match status" value="1"/>
</dbReference>
<keyword evidence="8" id="KW-0238">DNA-binding</keyword>
<keyword evidence="7" id="KW-0805">Transcription regulation</keyword>
<dbReference type="PROSITE" id="PS01124">
    <property type="entry name" value="HTH_ARAC_FAMILY_2"/>
    <property type="match status" value="1"/>
</dbReference>
<dbReference type="FunFam" id="1.10.10.10:FF:000214">
    <property type="entry name" value="Methylated-DNA--protein-cysteine methyltransferase"/>
    <property type="match status" value="1"/>
</dbReference>
<dbReference type="SUPFAM" id="SSF53155">
    <property type="entry name" value="Methylated DNA-protein cysteine methyltransferase domain"/>
    <property type="match status" value="1"/>
</dbReference>
<comment type="catalytic activity">
    <reaction evidence="11">
        <text>a 6-O-methyl-2'-deoxyguanosine in DNA + L-cysteinyl-[protein] = S-methyl-L-cysteinyl-[protein] + a 2'-deoxyguanosine in DNA</text>
        <dbReference type="Rhea" id="RHEA:24000"/>
        <dbReference type="Rhea" id="RHEA-COMP:10131"/>
        <dbReference type="Rhea" id="RHEA-COMP:10132"/>
        <dbReference type="Rhea" id="RHEA-COMP:11367"/>
        <dbReference type="Rhea" id="RHEA-COMP:11368"/>
        <dbReference type="ChEBI" id="CHEBI:29950"/>
        <dbReference type="ChEBI" id="CHEBI:82612"/>
        <dbReference type="ChEBI" id="CHEBI:85445"/>
        <dbReference type="ChEBI" id="CHEBI:85448"/>
        <dbReference type="EC" id="2.1.1.63"/>
    </reaction>
</comment>
<dbReference type="EC" id="2.1.1.63" evidence="3"/>
<dbReference type="Proteomes" id="UP000325289">
    <property type="component" value="Unassembled WGS sequence"/>
</dbReference>
<dbReference type="PANTHER" id="PTHR10815:SF13">
    <property type="entry name" value="METHYLATED-DNA--PROTEIN-CYSTEINE METHYLTRANSFERASE"/>
    <property type="match status" value="1"/>
</dbReference>
<evidence type="ECO:0000313" key="13">
    <source>
        <dbReference type="EMBL" id="SFE51180.1"/>
    </source>
</evidence>
<organism evidence="13 14">
    <name type="scientific">Roseivivax sediminis</name>
    <dbReference type="NCBI Taxonomy" id="936889"/>
    <lineage>
        <taxon>Bacteria</taxon>
        <taxon>Pseudomonadati</taxon>
        <taxon>Pseudomonadota</taxon>
        <taxon>Alphaproteobacteria</taxon>
        <taxon>Rhodobacterales</taxon>
        <taxon>Roseobacteraceae</taxon>
        <taxon>Roseivivax</taxon>
    </lineage>
</organism>
<keyword evidence="4 13" id="KW-0489">Methyltransferase</keyword>
<dbReference type="Gene3D" id="1.10.10.60">
    <property type="entry name" value="Homeodomain-like"/>
    <property type="match status" value="1"/>
</dbReference>
<evidence type="ECO:0000256" key="10">
    <source>
        <dbReference type="ARBA" id="ARBA00023204"/>
    </source>
</evidence>
<dbReference type="Pfam" id="PF01035">
    <property type="entry name" value="DNA_binding_1"/>
    <property type="match status" value="1"/>
</dbReference>
<dbReference type="GO" id="GO:0003700">
    <property type="term" value="F:DNA-binding transcription factor activity"/>
    <property type="evidence" value="ECO:0007669"/>
    <property type="project" value="InterPro"/>
</dbReference>
<proteinExistence type="inferred from homology"/>
<dbReference type="Pfam" id="PF12833">
    <property type="entry name" value="HTH_18"/>
    <property type="match status" value="1"/>
</dbReference>
<dbReference type="EMBL" id="FOMS01000010">
    <property type="protein sequence ID" value="SFE51180.1"/>
    <property type="molecule type" value="Genomic_DNA"/>
</dbReference>